<feature type="modified residue" description="N6-(pyridoxal phosphate)lysine" evidence="5 7">
    <location>
        <position position="57"/>
    </location>
</feature>
<feature type="binding site" evidence="5">
    <location>
        <position position="318"/>
    </location>
    <ligand>
        <name>substrate</name>
    </ligand>
</feature>
<dbReference type="AlphaFoldDB" id="A0A150WTF5"/>
<feature type="binding site" evidence="5">
    <location>
        <position position="344"/>
    </location>
    <ligand>
        <name>substrate</name>
    </ligand>
</feature>
<gene>
    <name evidence="5" type="primary">lysA</name>
    <name evidence="11" type="ORF">AZI85_16585</name>
</gene>
<comment type="similarity">
    <text evidence="5">Belongs to the Orn/Lys/Arg decarboxylase class-II family. LysA subfamily.</text>
</comment>
<dbReference type="GO" id="GO:0008836">
    <property type="term" value="F:diaminopimelate decarboxylase activity"/>
    <property type="evidence" value="ECO:0007669"/>
    <property type="project" value="UniProtKB-UniRule"/>
</dbReference>
<comment type="cofactor">
    <cofactor evidence="1 5 7 8">
        <name>pyridoxal 5'-phosphate</name>
        <dbReference type="ChEBI" id="CHEBI:597326"/>
    </cofactor>
</comment>
<feature type="binding site" evidence="5">
    <location>
        <begin position="275"/>
        <end position="278"/>
    </location>
    <ligand>
        <name>pyridoxal 5'-phosphate</name>
        <dbReference type="ChEBI" id="CHEBI:597326"/>
    </ligand>
</feature>
<feature type="domain" description="Orn/DAP/Arg decarboxylase 2 C-terminal" evidence="9">
    <location>
        <begin position="29"/>
        <end position="370"/>
    </location>
</feature>
<dbReference type="EC" id="4.1.1.20" evidence="5 6"/>
<feature type="binding site" evidence="5">
    <location>
        <position position="237"/>
    </location>
    <ligand>
        <name>pyridoxal 5'-phosphate</name>
        <dbReference type="ChEBI" id="CHEBI:597326"/>
    </ligand>
</feature>
<feature type="active site" description="Proton donor" evidence="7">
    <location>
        <position position="343"/>
    </location>
</feature>
<dbReference type="Gene3D" id="2.40.37.10">
    <property type="entry name" value="Lyase, Ornithine Decarboxylase, Chain A, domain 1"/>
    <property type="match status" value="1"/>
</dbReference>
<dbReference type="HAMAP" id="MF_02120">
    <property type="entry name" value="LysA"/>
    <property type="match status" value="1"/>
</dbReference>
<feature type="binding site" evidence="5">
    <location>
        <position position="278"/>
    </location>
    <ligand>
        <name>substrate</name>
    </ligand>
</feature>
<dbReference type="PRINTS" id="PR01179">
    <property type="entry name" value="ODADCRBXLASE"/>
</dbReference>
<dbReference type="RefSeq" id="WP_063243202.1">
    <property type="nucleotide sequence ID" value="NZ_LUKF01000006.1"/>
</dbReference>
<evidence type="ECO:0000256" key="6">
    <source>
        <dbReference type="NCBIfam" id="TIGR01048"/>
    </source>
</evidence>
<evidence type="ECO:0000256" key="3">
    <source>
        <dbReference type="ARBA" id="ARBA00022898"/>
    </source>
</evidence>
<evidence type="ECO:0000256" key="7">
    <source>
        <dbReference type="PIRSR" id="PIRSR600183-50"/>
    </source>
</evidence>
<feature type="binding site" evidence="5">
    <location>
        <position position="372"/>
    </location>
    <ligand>
        <name>substrate</name>
    </ligand>
</feature>
<evidence type="ECO:0000259" key="10">
    <source>
        <dbReference type="Pfam" id="PF02784"/>
    </source>
</evidence>
<evidence type="ECO:0000256" key="1">
    <source>
        <dbReference type="ARBA" id="ARBA00001933"/>
    </source>
</evidence>
<keyword evidence="3 5" id="KW-0663">Pyridoxal phosphate</keyword>
<feature type="binding site" evidence="5">
    <location>
        <position position="372"/>
    </location>
    <ligand>
        <name>pyridoxal 5'-phosphate</name>
        <dbReference type="ChEBI" id="CHEBI:597326"/>
    </ligand>
</feature>
<dbReference type="InterPro" id="IPR022653">
    <property type="entry name" value="De-COase2_pyr-phos_BS"/>
</dbReference>
<evidence type="ECO:0000256" key="8">
    <source>
        <dbReference type="RuleBase" id="RU003738"/>
    </source>
</evidence>
<organism evidence="11 12">
    <name type="scientific">Bdellovibrio bacteriovorus</name>
    <dbReference type="NCBI Taxonomy" id="959"/>
    <lineage>
        <taxon>Bacteria</taxon>
        <taxon>Pseudomonadati</taxon>
        <taxon>Bdellovibrionota</taxon>
        <taxon>Bdellovibrionia</taxon>
        <taxon>Bdellovibrionales</taxon>
        <taxon>Pseudobdellovibrionaceae</taxon>
        <taxon>Bdellovibrio</taxon>
    </lineage>
</organism>
<comment type="function">
    <text evidence="5">Specifically catalyzes the decarboxylation of meso-diaminopimelate (meso-DAP) to L-lysine.</text>
</comment>
<dbReference type="Gene3D" id="3.20.20.10">
    <property type="entry name" value="Alanine racemase"/>
    <property type="match status" value="1"/>
</dbReference>
<feature type="binding site" evidence="5">
    <location>
        <position position="314"/>
    </location>
    <ligand>
        <name>substrate</name>
    </ligand>
</feature>
<feature type="domain" description="Orn/DAP/Arg decarboxylase 2 N-terminal" evidence="10">
    <location>
        <begin position="35"/>
        <end position="281"/>
    </location>
</feature>
<dbReference type="PRINTS" id="PR01181">
    <property type="entry name" value="DAPDCRBXLASE"/>
</dbReference>
<accession>A0A150WTF5</accession>
<dbReference type="CDD" id="cd06828">
    <property type="entry name" value="PLPDE_III_DapDC"/>
    <property type="match status" value="1"/>
</dbReference>
<comment type="pathway">
    <text evidence="5 8">Amino-acid biosynthesis; L-lysine biosynthesis via DAP pathway; L-lysine from DL-2,6-diaminopimelate: step 1/1.</text>
</comment>
<keyword evidence="2 5" id="KW-0210">Decarboxylase</keyword>
<dbReference type="InterPro" id="IPR029066">
    <property type="entry name" value="PLP-binding_barrel"/>
</dbReference>
<evidence type="ECO:0000256" key="5">
    <source>
        <dbReference type="HAMAP-Rule" id="MF_02120"/>
    </source>
</evidence>
<dbReference type="InterPro" id="IPR002986">
    <property type="entry name" value="DAP_deCOOHase_LysA"/>
</dbReference>
<sequence>MEYINNELCLGPLKKRLLPLCANYMRPIYVYDLDFISQRFNAMAKALSGVRLFYAVKANPNQQVLQHLKKIGSGADVVSLGEIKRAMESGFSAHDIVYSGVGKTRHEITEALKLGILQINVESLPELERIGAIARSLGKKAAVALRLNPDIDIKTHPYIATGLKDNKFGMELSLIPDLVACLTKYSDSLELVGFSLHLGSMMMEFSGYEEALRKLKPVFVELQKRFPTLKRFDFGGGLGIFYDRLDLELEESLLRDYAKITKDILGDLNCELQAEPGRWLLAHCGALITEVQYIKKTSAKDFVIVDAGMNHLIRPSLYEAQHLIMPLKKTTETMKADVVGPICESSDFFAKDITLGKVQEGDFVAIMDSGAYGYSMASQYNMQELPLEICI</sequence>
<keyword evidence="5" id="KW-0028">Amino-acid biosynthesis</keyword>
<dbReference type="Proteomes" id="UP000075391">
    <property type="component" value="Unassembled WGS sequence"/>
</dbReference>
<proteinExistence type="inferred from homology"/>
<evidence type="ECO:0000259" key="9">
    <source>
        <dbReference type="Pfam" id="PF00278"/>
    </source>
</evidence>
<evidence type="ECO:0000256" key="2">
    <source>
        <dbReference type="ARBA" id="ARBA00022793"/>
    </source>
</evidence>
<protein>
    <recommendedName>
        <fullName evidence="5 6">Diaminopimelate decarboxylase</fullName>
        <shortName evidence="5">DAP decarboxylase</shortName>
        <shortName evidence="5">DAPDC</shortName>
        <ecNumber evidence="5 6">4.1.1.20</ecNumber>
    </recommendedName>
</protein>
<dbReference type="OrthoDB" id="5289695at2"/>
<dbReference type="EMBL" id="LUKF01000006">
    <property type="protein sequence ID" value="KYG69850.1"/>
    <property type="molecule type" value="Genomic_DNA"/>
</dbReference>
<comment type="caution">
    <text evidence="11">The sequence shown here is derived from an EMBL/GenBank/DDBJ whole genome shotgun (WGS) entry which is preliminary data.</text>
</comment>
<dbReference type="InterPro" id="IPR000183">
    <property type="entry name" value="Orn/DAP/Arg_de-COase"/>
</dbReference>
<name>A0A150WTF5_BDEBC</name>
<dbReference type="FunFam" id="3.20.20.10:FF:000003">
    <property type="entry name" value="Diaminopimelate decarboxylase"/>
    <property type="match status" value="1"/>
</dbReference>
<dbReference type="InterPro" id="IPR022643">
    <property type="entry name" value="De-COase2_C"/>
</dbReference>
<dbReference type="SUPFAM" id="SSF51419">
    <property type="entry name" value="PLP-binding barrel"/>
    <property type="match status" value="1"/>
</dbReference>
<dbReference type="PANTHER" id="PTHR43727:SF2">
    <property type="entry name" value="GROUP IV DECARBOXYLASE"/>
    <property type="match status" value="1"/>
</dbReference>
<keyword evidence="5 8" id="KW-0457">Lysine biosynthesis</keyword>
<dbReference type="SUPFAM" id="SSF50621">
    <property type="entry name" value="Alanine racemase C-terminal domain-like"/>
    <property type="match status" value="1"/>
</dbReference>
<dbReference type="InterPro" id="IPR009006">
    <property type="entry name" value="Ala_racemase/Decarboxylase_C"/>
</dbReference>
<dbReference type="PANTHER" id="PTHR43727">
    <property type="entry name" value="DIAMINOPIMELATE DECARBOXYLASE"/>
    <property type="match status" value="1"/>
</dbReference>
<evidence type="ECO:0000313" key="11">
    <source>
        <dbReference type="EMBL" id="KYG69850.1"/>
    </source>
</evidence>
<dbReference type="InterPro" id="IPR022644">
    <property type="entry name" value="De-COase2_N"/>
</dbReference>
<dbReference type="GO" id="GO:0009089">
    <property type="term" value="P:lysine biosynthetic process via diaminopimelate"/>
    <property type="evidence" value="ECO:0007669"/>
    <property type="project" value="UniProtKB-UniRule"/>
</dbReference>
<keyword evidence="4 5" id="KW-0456">Lyase</keyword>
<evidence type="ECO:0000313" key="12">
    <source>
        <dbReference type="Proteomes" id="UP000075391"/>
    </source>
</evidence>
<dbReference type="Pfam" id="PF02784">
    <property type="entry name" value="Orn_Arg_deC_N"/>
    <property type="match status" value="1"/>
</dbReference>
<comment type="catalytic activity">
    <reaction evidence="5 8">
        <text>meso-2,6-diaminopimelate + H(+) = L-lysine + CO2</text>
        <dbReference type="Rhea" id="RHEA:15101"/>
        <dbReference type="ChEBI" id="CHEBI:15378"/>
        <dbReference type="ChEBI" id="CHEBI:16526"/>
        <dbReference type="ChEBI" id="CHEBI:32551"/>
        <dbReference type="ChEBI" id="CHEBI:57791"/>
        <dbReference type="EC" id="4.1.1.20"/>
    </reaction>
</comment>
<reference evidence="11 12" key="1">
    <citation type="submission" date="2016-03" db="EMBL/GenBank/DDBJ databases">
        <authorList>
            <person name="Ploux O."/>
        </authorList>
    </citation>
    <scope>NUCLEOTIDE SEQUENCE [LARGE SCALE GENOMIC DNA]</scope>
    <source>
        <strain evidence="11 12">BER2</strain>
    </source>
</reference>
<comment type="subunit">
    <text evidence="5">Homodimer.</text>
</comment>
<dbReference type="NCBIfam" id="TIGR01048">
    <property type="entry name" value="lysA"/>
    <property type="match status" value="1"/>
</dbReference>
<dbReference type="PROSITE" id="PS00878">
    <property type="entry name" value="ODR_DC_2_1"/>
    <property type="match status" value="1"/>
</dbReference>
<evidence type="ECO:0000256" key="4">
    <source>
        <dbReference type="ARBA" id="ARBA00023239"/>
    </source>
</evidence>
<dbReference type="Pfam" id="PF00278">
    <property type="entry name" value="Orn_DAP_Arg_deC"/>
    <property type="match status" value="1"/>
</dbReference>
<dbReference type="GO" id="GO:0030170">
    <property type="term" value="F:pyridoxal phosphate binding"/>
    <property type="evidence" value="ECO:0007669"/>
    <property type="project" value="UniProtKB-UniRule"/>
</dbReference>
<dbReference type="UniPathway" id="UPA00034">
    <property type="reaction ID" value="UER00027"/>
</dbReference>